<evidence type="ECO:0000256" key="3">
    <source>
        <dbReference type="ARBA" id="ARBA00022989"/>
    </source>
</evidence>
<feature type="transmembrane region" description="Helical" evidence="5">
    <location>
        <begin position="257"/>
        <end position="274"/>
    </location>
</feature>
<comment type="subcellular location">
    <subcellularLocation>
        <location evidence="1">Membrane</location>
        <topology evidence="1">Multi-pass membrane protein</topology>
    </subcellularLocation>
</comment>
<feature type="domain" description="O-antigen ligase-related" evidence="6">
    <location>
        <begin position="211"/>
        <end position="365"/>
    </location>
</feature>
<evidence type="ECO:0000256" key="2">
    <source>
        <dbReference type="ARBA" id="ARBA00022692"/>
    </source>
</evidence>
<sequence length="435" mass="46109">MTADSTVHQSAAAYATTPYNDSNPLRNVVGVISAGLALAFNQASVIAGANISVADIILLPLLLTLALRHALIAPRGAVVYILTTTALSLGIAAFVTPDKYDFIPPLAPVLRDTMKQLALGMYLIVGYSLAVTGLTTYLFRIFASGAVAVTLVGITAMAVPSSTLHTRLFYLGIRFRGLFDDPNYLGLTLVSAIAIFTRNSDLGVMRRALCCSVLSVGVIMSGSKTASIVLVAYLALRLFAWVRGNRSGSQSSASPRLPLVLVLGAILIASLLAVRNTLSMLFQGSYAVQRVWTTFSNFPGALSEQGSGRQQAWSTAVEIISENPITGIGLGSYGQVAQQLEGSGTIAHNTYLQVSAESGLIVAVVTFALLFWIILRSLRSSTAVAVTSRDIALVMLAGSFSVSLNNVRLFWLAIGILLFVAASHAKSRIVRETIH</sequence>
<accession>A0ABY6G244</accession>
<evidence type="ECO:0000256" key="1">
    <source>
        <dbReference type="ARBA" id="ARBA00004141"/>
    </source>
</evidence>
<keyword evidence="4 5" id="KW-0472">Membrane</keyword>
<keyword evidence="8" id="KW-1185">Reference proteome</keyword>
<proteinExistence type="predicted"/>
<evidence type="ECO:0000313" key="8">
    <source>
        <dbReference type="Proteomes" id="UP001164305"/>
    </source>
</evidence>
<keyword evidence="7" id="KW-0436">Ligase</keyword>
<feature type="transmembrane region" description="Helical" evidence="5">
    <location>
        <begin position="212"/>
        <end position="236"/>
    </location>
</feature>
<dbReference type="PANTHER" id="PTHR37422:SF13">
    <property type="entry name" value="LIPOPOLYSACCHARIDE BIOSYNTHESIS PROTEIN PA4999-RELATED"/>
    <property type="match status" value="1"/>
</dbReference>
<evidence type="ECO:0000256" key="5">
    <source>
        <dbReference type="SAM" id="Phobius"/>
    </source>
</evidence>
<feature type="transmembrane region" description="Helical" evidence="5">
    <location>
        <begin position="358"/>
        <end position="375"/>
    </location>
</feature>
<feature type="transmembrane region" description="Helical" evidence="5">
    <location>
        <begin position="77"/>
        <end position="96"/>
    </location>
</feature>
<dbReference type="RefSeq" id="WP_263594477.1">
    <property type="nucleotide sequence ID" value="NZ_CP107020.1"/>
</dbReference>
<evidence type="ECO:0000259" key="6">
    <source>
        <dbReference type="Pfam" id="PF04932"/>
    </source>
</evidence>
<dbReference type="Pfam" id="PF04932">
    <property type="entry name" value="Wzy_C"/>
    <property type="match status" value="1"/>
</dbReference>
<dbReference type="PANTHER" id="PTHR37422">
    <property type="entry name" value="TEICHURONIC ACID BIOSYNTHESIS PROTEIN TUAE"/>
    <property type="match status" value="1"/>
</dbReference>
<keyword evidence="2 5" id="KW-0812">Transmembrane</keyword>
<feature type="transmembrane region" description="Helical" evidence="5">
    <location>
        <begin position="182"/>
        <end position="200"/>
    </location>
</feature>
<organism evidence="7 8">
    <name type="scientific">Brachybacterium huguangmaarense</name>
    <dbReference type="NCBI Taxonomy" id="1652028"/>
    <lineage>
        <taxon>Bacteria</taxon>
        <taxon>Bacillati</taxon>
        <taxon>Actinomycetota</taxon>
        <taxon>Actinomycetes</taxon>
        <taxon>Micrococcales</taxon>
        <taxon>Dermabacteraceae</taxon>
        <taxon>Brachybacterium</taxon>
    </lineage>
</organism>
<keyword evidence="3 5" id="KW-1133">Transmembrane helix</keyword>
<feature type="transmembrane region" description="Helical" evidence="5">
    <location>
        <begin position="408"/>
        <end position="425"/>
    </location>
</feature>
<name>A0ABY6G244_9MICO</name>
<feature type="transmembrane region" description="Helical" evidence="5">
    <location>
        <begin position="145"/>
        <end position="170"/>
    </location>
</feature>
<gene>
    <name evidence="7" type="ORF">BRM3_02195</name>
</gene>
<dbReference type="InterPro" id="IPR051533">
    <property type="entry name" value="WaaL-like"/>
</dbReference>
<evidence type="ECO:0000313" key="7">
    <source>
        <dbReference type="EMBL" id="UYG17268.1"/>
    </source>
</evidence>
<dbReference type="EMBL" id="CP107020">
    <property type="protein sequence ID" value="UYG17268.1"/>
    <property type="molecule type" value="Genomic_DNA"/>
</dbReference>
<reference evidence="7" key="1">
    <citation type="submission" date="2022-10" db="EMBL/GenBank/DDBJ databases">
        <title>Whole-Genome Sequencing of Brachybacterium huguangmaarense BRM-3, Isolated from Betula schmidtii.</title>
        <authorList>
            <person name="Haam D."/>
        </authorList>
    </citation>
    <scope>NUCLEOTIDE SEQUENCE</scope>
    <source>
        <strain evidence="7">BRM-3</strain>
    </source>
</reference>
<dbReference type="InterPro" id="IPR007016">
    <property type="entry name" value="O-antigen_ligase-rel_domated"/>
</dbReference>
<dbReference type="GO" id="GO:0016874">
    <property type="term" value="F:ligase activity"/>
    <property type="evidence" value="ECO:0007669"/>
    <property type="project" value="UniProtKB-KW"/>
</dbReference>
<evidence type="ECO:0000256" key="4">
    <source>
        <dbReference type="ARBA" id="ARBA00023136"/>
    </source>
</evidence>
<feature type="transmembrane region" description="Helical" evidence="5">
    <location>
        <begin position="53"/>
        <end position="71"/>
    </location>
</feature>
<dbReference type="Proteomes" id="UP001164305">
    <property type="component" value="Chromosome"/>
</dbReference>
<feature type="transmembrane region" description="Helical" evidence="5">
    <location>
        <begin position="117"/>
        <end position="139"/>
    </location>
</feature>
<protein>
    <submittedName>
        <fullName evidence="7">O-antigen ligase family protein</fullName>
    </submittedName>
</protein>